<evidence type="ECO:0000256" key="6">
    <source>
        <dbReference type="ARBA" id="ARBA00022989"/>
    </source>
</evidence>
<dbReference type="AlphaFoldDB" id="A0A251QAF6"/>
<dbReference type="eggNOG" id="ENOG502S8H1">
    <property type="taxonomic scope" value="Eukaryota"/>
</dbReference>
<evidence type="ECO:0000256" key="2">
    <source>
        <dbReference type="ARBA" id="ARBA00004273"/>
    </source>
</evidence>
<keyword evidence="8 9" id="KW-0472">Membrane</keyword>
<evidence type="ECO:0008006" key="12">
    <source>
        <dbReference type="Google" id="ProtNLM"/>
    </source>
</evidence>
<evidence type="ECO:0000313" key="11">
    <source>
        <dbReference type="Proteomes" id="UP000006882"/>
    </source>
</evidence>
<feature type="transmembrane region" description="Helical" evidence="9">
    <location>
        <begin position="6"/>
        <end position="26"/>
    </location>
</feature>
<keyword evidence="4 9" id="KW-0812">Transmembrane</keyword>
<evidence type="ECO:0000256" key="4">
    <source>
        <dbReference type="ARBA" id="ARBA00022692"/>
    </source>
</evidence>
<comment type="subcellular location">
    <subcellularLocation>
        <location evidence="2">Mitochondrion inner membrane</location>
    </subcellularLocation>
</comment>
<name>A0A251QAF6_PRUPE</name>
<proteinExistence type="inferred from homology"/>
<evidence type="ECO:0000256" key="3">
    <source>
        <dbReference type="ARBA" id="ARBA00009591"/>
    </source>
</evidence>
<evidence type="ECO:0000313" key="10">
    <source>
        <dbReference type="EMBL" id="ONI19635.1"/>
    </source>
</evidence>
<dbReference type="PANTHER" id="PTHR34372">
    <property type="entry name" value="CYTOCHROME C OXIDASE SUBUNIT 5C-2-RELATED"/>
    <property type="match status" value="1"/>
</dbReference>
<comment type="function">
    <text evidence="1">This protein is one of the nuclear-coded polypeptide chains of cytochrome c oxidase, the terminal oxidase in mitochondrial electron transport.</text>
</comment>
<gene>
    <name evidence="10" type="ORF">PRUPE_3G288700</name>
</gene>
<accession>A0A251QAF6</accession>
<protein>
    <recommendedName>
        <fullName evidence="12">Cytochrome c oxidase subunit 5C</fullName>
    </recommendedName>
</protein>
<evidence type="ECO:0000256" key="1">
    <source>
        <dbReference type="ARBA" id="ARBA00002480"/>
    </source>
</evidence>
<evidence type="ECO:0000256" key="5">
    <source>
        <dbReference type="ARBA" id="ARBA00022792"/>
    </source>
</evidence>
<organism evidence="10 11">
    <name type="scientific">Prunus persica</name>
    <name type="common">Peach</name>
    <name type="synonym">Amygdalus persica</name>
    <dbReference type="NCBI Taxonomy" id="3760"/>
    <lineage>
        <taxon>Eukaryota</taxon>
        <taxon>Viridiplantae</taxon>
        <taxon>Streptophyta</taxon>
        <taxon>Embryophyta</taxon>
        <taxon>Tracheophyta</taxon>
        <taxon>Spermatophyta</taxon>
        <taxon>Magnoliopsida</taxon>
        <taxon>eudicotyledons</taxon>
        <taxon>Gunneridae</taxon>
        <taxon>Pentapetalae</taxon>
        <taxon>rosids</taxon>
        <taxon>fabids</taxon>
        <taxon>Rosales</taxon>
        <taxon>Rosaceae</taxon>
        <taxon>Amygdaloideae</taxon>
        <taxon>Amygdaleae</taxon>
        <taxon>Prunus</taxon>
    </lineage>
</organism>
<evidence type="ECO:0000256" key="9">
    <source>
        <dbReference type="SAM" id="Phobius"/>
    </source>
</evidence>
<sequence>MGPSIVKEIIYGATIGLSVGFLWKMYHWNLQRRTKEFYELLDRGEISTVVEDD</sequence>
<keyword evidence="7" id="KW-0496">Mitochondrion</keyword>
<reference evidence="10 11" key="1">
    <citation type="journal article" date="2013" name="Nat. Genet.">
        <title>The high-quality draft genome of peach (Prunus persica) identifies unique patterns of genetic diversity, domestication and genome evolution.</title>
        <authorList>
            <consortium name="International Peach Genome Initiative"/>
            <person name="Verde I."/>
            <person name="Abbott A.G."/>
            <person name="Scalabrin S."/>
            <person name="Jung S."/>
            <person name="Shu S."/>
            <person name="Marroni F."/>
            <person name="Zhebentyayeva T."/>
            <person name="Dettori M.T."/>
            <person name="Grimwood J."/>
            <person name="Cattonaro F."/>
            <person name="Zuccolo A."/>
            <person name="Rossini L."/>
            <person name="Jenkins J."/>
            <person name="Vendramin E."/>
            <person name="Meisel L.A."/>
            <person name="Decroocq V."/>
            <person name="Sosinski B."/>
            <person name="Prochnik S."/>
            <person name="Mitros T."/>
            <person name="Policriti A."/>
            <person name="Cipriani G."/>
            <person name="Dondini L."/>
            <person name="Ficklin S."/>
            <person name="Goodstein D.M."/>
            <person name="Xuan P."/>
            <person name="Del Fabbro C."/>
            <person name="Aramini V."/>
            <person name="Copetti D."/>
            <person name="Gonzalez S."/>
            <person name="Horner D.S."/>
            <person name="Falchi R."/>
            <person name="Lucas S."/>
            <person name="Mica E."/>
            <person name="Maldonado J."/>
            <person name="Lazzari B."/>
            <person name="Bielenberg D."/>
            <person name="Pirona R."/>
            <person name="Miculan M."/>
            <person name="Barakat A."/>
            <person name="Testolin R."/>
            <person name="Stella A."/>
            <person name="Tartarini S."/>
            <person name="Tonutti P."/>
            <person name="Arus P."/>
            <person name="Orellana A."/>
            <person name="Wells C."/>
            <person name="Main D."/>
            <person name="Vizzotto G."/>
            <person name="Silva H."/>
            <person name="Salamini F."/>
            <person name="Schmutz J."/>
            <person name="Morgante M."/>
            <person name="Rokhsar D.S."/>
        </authorList>
    </citation>
    <scope>NUCLEOTIDE SEQUENCE [LARGE SCALE GENOMIC DNA]</scope>
    <source>
        <strain evidence="11">cv. Nemared</strain>
    </source>
</reference>
<evidence type="ECO:0000256" key="8">
    <source>
        <dbReference type="ARBA" id="ARBA00023136"/>
    </source>
</evidence>
<dbReference type="GO" id="GO:0005743">
    <property type="term" value="C:mitochondrial inner membrane"/>
    <property type="evidence" value="ECO:0007669"/>
    <property type="project" value="UniProtKB-SubCell"/>
</dbReference>
<dbReference type="EMBL" id="CM007653">
    <property type="protein sequence ID" value="ONI19635.1"/>
    <property type="molecule type" value="Genomic_DNA"/>
</dbReference>
<dbReference type="PANTHER" id="PTHR34372:SF3">
    <property type="entry name" value="CYTOCHROME C OXIDASE SUBUNIT 5C-4-RELATED"/>
    <property type="match status" value="1"/>
</dbReference>
<evidence type="ECO:0000256" key="7">
    <source>
        <dbReference type="ARBA" id="ARBA00023128"/>
    </source>
</evidence>
<comment type="similarity">
    <text evidence="3">Belongs to the cytochrome c oxidase subunit 5C family.</text>
</comment>
<dbReference type="Gramene" id="ONI19635">
    <property type="protein sequence ID" value="ONI19635"/>
    <property type="gene ID" value="PRUPE_3G288700"/>
</dbReference>
<dbReference type="InterPro" id="IPR008432">
    <property type="entry name" value="COX5C"/>
</dbReference>
<keyword evidence="5" id="KW-0999">Mitochondrion inner membrane</keyword>
<dbReference type="Proteomes" id="UP000006882">
    <property type="component" value="Chromosome G3"/>
</dbReference>
<dbReference type="STRING" id="3760.A0A251QAF6"/>
<keyword evidence="11" id="KW-1185">Reference proteome</keyword>
<keyword evidence="6 9" id="KW-1133">Transmembrane helix</keyword>